<sequence length="199" mass="22461">MSAKDNAVKLANFLLDLADRENPDCTAYDTCTTRFEYAAQEHGFNLLGCGYFADVFSHPSAPGYAIKVCVRDGDSSPAYMAWARANPGPHVPRIHHLKRHGQYVVAVLDQLQEMNYDARCEYEEYLDRYLSKTNDHPANLVAQRIRRFFDGACTFDLHPANCMMDKNNQLVLTDPVSFSDSEKSRALRTGIERAFDIAA</sequence>
<evidence type="ECO:0000313" key="1">
    <source>
        <dbReference type="EMBL" id="CAB1282921.1"/>
    </source>
</evidence>
<keyword evidence="2" id="KW-1185">Reference proteome</keyword>
<name>A0A6F8ZJY8_9CAUD</name>
<reference evidence="1 2" key="1">
    <citation type="submission" date="2020-03" db="EMBL/GenBank/DDBJ databases">
        <authorList>
            <person name="Ansaldi M."/>
            <person name="Clavijo F."/>
        </authorList>
    </citation>
    <scope>NUCLEOTIDE SEQUENCE [LARGE SCALE GENOMIC DNA]</scope>
</reference>
<keyword evidence="1" id="KW-0418">Kinase</keyword>
<dbReference type="EC" id="2.7.11.1" evidence="1"/>
<keyword evidence="1" id="KW-0808">Transferase</keyword>
<organism evidence="1 2">
    <name type="scientific">Xylella phage Cota</name>
    <dbReference type="NCBI Taxonomy" id="2699877"/>
    <lineage>
        <taxon>Viruses</taxon>
        <taxon>Duplodnaviria</taxon>
        <taxon>Heunggongvirae</taxon>
        <taxon>Uroviricota</taxon>
        <taxon>Caudoviricetes</taxon>
        <taxon>Autographivirales</taxon>
        <taxon>Autonotataviridae</taxon>
        <taxon>Cotavirus</taxon>
        <taxon>Cotavirus cota</taxon>
    </lineage>
</organism>
<accession>A0A6F8ZJY8</accession>
<protein>
    <submittedName>
        <fullName evidence="1">Phage protein kinase</fullName>
        <ecNumber evidence="1">2.7.11.1</ecNumber>
    </submittedName>
</protein>
<dbReference type="GO" id="GO:0004674">
    <property type="term" value="F:protein serine/threonine kinase activity"/>
    <property type="evidence" value="ECO:0007669"/>
    <property type="project" value="UniProtKB-EC"/>
</dbReference>
<dbReference type="EMBL" id="LR778216">
    <property type="protein sequence ID" value="CAB1282921.1"/>
    <property type="molecule type" value="Genomic_DNA"/>
</dbReference>
<evidence type="ECO:0000313" key="2">
    <source>
        <dbReference type="Proteomes" id="UP000501273"/>
    </source>
</evidence>
<proteinExistence type="predicted"/>
<dbReference type="Proteomes" id="UP000501273">
    <property type="component" value="Chromosome"/>
</dbReference>